<gene>
    <name evidence="4" type="primary">LOC34624421</name>
</gene>
<feature type="compositionally biased region" description="Low complexity" evidence="2">
    <location>
        <begin position="371"/>
        <end position="383"/>
    </location>
</feature>
<keyword evidence="3" id="KW-1185">Reference proteome</keyword>
<proteinExistence type="inferred from homology"/>
<dbReference type="AlphaFoldDB" id="A0A6P6RZF4"/>
<evidence type="ECO:0000256" key="2">
    <source>
        <dbReference type="SAM" id="MobiDB-lite"/>
    </source>
</evidence>
<dbReference type="GeneID" id="34624421"/>
<reference evidence="4" key="1">
    <citation type="submission" date="2025-08" db="UniProtKB">
        <authorList>
            <consortium name="RefSeq"/>
        </authorList>
    </citation>
    <scope>IDENTIFICATION</scope>
</reference>
<feature type="region of interest" description="Disordered" evidence="2">
    <location>
        <begin position="371"/>
        <end position="491"/>
    </location>
</feature>
<evidence type="ECO:0000256" key="1">
    <source>
        <dbReference type="ARBA" id="ARBA00009143"/>
    </source>
</evidence>
<protein>
    <submittedName>
        <fullName evidence="4">Uncharacterized protein LOC34624421</fullName>
    </submittedName>
</protein>
<feature type="region of interest" description="Disordered" evidence="2">
    <location>
        <begin position="1"/>
        <end position="101"/>
    </location>
</feature>
<dbReference type="Proteomes" id="UP000515125">
    <property type="component" value="Unplaced"/>
</dbReference>
<name>A0A6P6RZF4_9EIME</name>
<evidence type="ECO:0000313" key="3">
    <source>
        <dbReference type="Proteomes" id="UP000515125"/>
    </source>
</evidence>
<feature type="compositionally biased region" description="Low complexity" evidence="2">
    <location>
        <begin position="415"/>
        <end position="432"/>
    </location>
</feature>
<organism evidence="3 4">
    <name type="scientific">Cyclospora cayetanensis</name>
    <dbReference type="NCBI Taxonomy" id="88456"/>
    <lineage>
        <taxon>Eukaryota</taxon>
        <taxon>Sar</taxon>
        <taxon>Alveolata</taxon>
        <taxon>Apicomplexa</taxon>
        <taxon>Conoidasida</taxon>
        <taxon>Coccidia</taxon>
        <taxon>Eucoccidiorida</taxon>
        <taxon>Eimeriorina</taxon>
        <taxon>Eimeriidae</taxon>
        <taxon>Cyclospora</taxon>
    </lineage>
</organism>
<dbReference type="InterPro" id="IPR042534">
    <property type="entry name" value="SAP18_sf"/>
</dbReference>
<dbReference type="PANTHER" id="PTHR13082:SF0">
    <property type="entry name" value="HISTONE DEACETYLASE COMPLEX SUBUNIT SAP18"/>
    <property type="match status" value="1"/>
</dbReference>
<feature type="compositionally biased region" description="Basic residues" evidence="2">
    <location>
        <begin position="445"/>
        <end position="455"/>
    </location>
</feature>
<dbReference type="GO" id="GO:0005634">
    <property type="term" value="C:nucleus"/>
    <property type="evidence" value="ECO:0007669"/>
    <property type="project" value="TreeGrafter"/>
</dbReference>
<feature type="region of interest" description="Disordered" evidence="2">
    <location>
        <begin position="315"/>
        <end position="352"/>
    </location>
</feature>
<feature type="compositionally biased region" description="Low complexity" evidence="2">
    <location>
        <begin position="1"/>
        <end position="17"/>
    </location>
</feature>
<dbReference type="RefSeq" id="XP_026192914.1">
    <property type="nucleotide sequence ID" value="XM_026337129.1"/>
</dbReference>
<dbReference type="Pfam" id="PF06487">
    <property type="entry name" value="SAP18"/>
    <property type="match status" value="1"/>
</dbReference>
<sequence>MGRAAAAAAADATPDDGAAFRHGGGRRGEPPSLLPPLPPHAGSGIGPRSAGWGSPWGPPSSGVGGAPWGNGGSPWSRRTPIHPSDPRASQGGEAGGKWWRAASPPPEFFADRLKIRRDMERAQQEKLLRKEQKKAFRRMQVAQVNRRDQPPFLLRVFCRLDSQHALEEFRVRGQEPVQDELQVYAWMDTRLREICHLIKDVCAEARDRKAVWHFRLCYPDKEGQNVFADVGMLHSIIPDPKEDSRTLADVKFQVGDFLLLSIMRKRQQSNKRLAPHPDPKLKMQEGWEYQPRPTILHQLSYTPVAADGSASKSTSSVAAAPAHAALPGDTVAADSEEEPGEAEMQRREGTSMSVDGVHALPSAVATAAAAAAVESSSKTAALPEGEEEAAAAADDANKEQLELAGEGDLGVQTLQQEQQQEKQQQQQQQQQQEAEEEEAEPASKSSRKGSSKKSKTASAADSSSSSKKTADGKGEEASVKRRSARLAKEKK</sequence>
<evidence type="ECO:0000313" key="4">
    <source>
        <dbReference type="RefSeq" id="XP_026192914.1"/>
    </source>
</evidence>
<feature type="compositionally biased region" description="Basic residues" evidence="2">
    <location>
        <begin position="480"/>
        <end position="491"/>
    </location>
</feature>
<dbReference type="OrthoDB" id="440566at2759"/>
<feature type="compositionally biased region" description="Low complexity" evidence="2">
    <location>
        <begin position="456"/>
        <end position="467"/>
    </location>
</feature>
<feature type="compositionally biased region" description="Low complexity" evidence="2">
    <location>
        <begin position="40"/>
        <end position="61"/>
    </location>
</feature>
<dbReference type="PANTHER" id="PTHR13082">
    <property type="entry name" value="SAP18"/>
    <property type="match status" value="1"/>
</dbReference>
<comment type="similarity">
    <text evidence="1">Belongs to the SAP18 family.</text>
</comment>
<feature type="compositionally biased region" description="Basic and acidic residues" evidence="2">
    <location>
        <begin position="468"/>
        <end position="479"/>
    </location>
</feature>
<dbReference type="InterPro" id="IPR010516">
    <property type="entry name" value="SAP18"/>
</dbReference>
<feature type="compositionally biased region" description="Gly residues" evidence="2">
    <location>
        <begin position="62"/>
        <end position="72"/>
    </location>
</feature>
<dbReference type="Gene3D" id="3.10.20.550">
    <property type="entry name" value="ASAP complex, SAP18 subunit"/>
    <property type="match status" value="1"/>
</dbReference>
<dbReference type="GO" id="GO:0003714">
    <property type="term" value="F:transcription corepressor activity"/>
    <property type="evidence" value="ECO:0007669"/>
    <property type="project" value="TreeGrafter"/>
</dbReference>
<feature type="compositionally biased region" description="Low complexity" evidence="2">
    <location>
        <begin position="315"/>
        <end position="325"/>
    </location>
</feature>
<accession>A0A6P6RZF4</accession>